<comment type="subcellular location">
    <subcellularLocation>
        <location evidence="1">Membrane</location>
        <topology evidence="1">Multi-pass membrane protein</topology>
    </subcellularLocation>
</comment>
<feature type="domain" description="Dendritic cell-specific transmembrane protein-like" evidence="6">
    <location>
        <begin position="142"/>
        <end position="334"/>
    </location>
</feature>
<dbReference type="WBParaSite" id="jg982.1">
    <property type="protein sequence ID" value="jg982.1"/>
    <property type="gene ID" value="jg982"/>
</dbReference>
<dbReference type="Pfam" id="PF26039">
    <property type="entry name" value="Dcst2"/>
    <property type="match status" value="1"/>
</dbReference>
<dbReference type="InterPro" id="IPR012858">
    <property type="entry name" value="DC_STAMP-like"/>
</dbReference>
<feature type="transmembrane region" description="Helical" evidence="5">
    <location>
        <begin position="190"/>
        <end position="212"/>
    </location>
</feature>
<accession>A0A915EU22</accession>
<protein>
    <submittedName>
        <fullName evidence="8">Dendritic cell-specific transmembrane protein-like domain-containing protein</fullName>
    </submittedName>
</protein>
<name>A0A915EU22_9BILA</name>
<dbReference type="Pfam" id="PF07782">
    <property type="entry name" value="DC_STAMP"/>
    <property type="match status" value="1"/>
</dbReference>
<dbReference type="PANTHER" id="PTHR21041">
    <property type="entry name" value="DENDRITIC CELL-SPECIFIC TRANSMEMBRANE PROTEIN"/>
    <property type="match status" value="1"/>
</dbReference>
<evidence type="ECO:0000256" key="3">
    <source>
        <dbReference type="ARBA" id="ARBA00022989"/>
    </source>
</evidence>
<proteinExistence type="predicted"/>
<keyword evidence="3 5" id="KW-1133">Transmembrane helix</keyword>
<feature type="transmembrane region" description="Helical" evidence="5">
    <location>
        <begin position="287"/>
        <end position="310"/>
    </location>
</feature>
<organism evidence="7 8">
    <name type="scientific">Ditylenchus dipsaci</name>
    <dbReference type="NCBI Taxonomy" id="166011"/>
    <lineage>
        <taxon>Eukaryota</taxon>
        <taxon>Metazoa</taxon>
        <taxon>Ecdysozoa</taxon>
        <taxon>Nematoda</taxon>
        <taxon>Chromadorea</taxon>
        <taxon>Rhabditida</taxon>
        <taxon>Tylenchina</taxon>
        <taxon>Tylenchomorpha</taxon>
        <taxon>Sphaerularioidea</taxon>
        <taxon>Anguinidae</taxon>
        <taxon>Anguininae</taxon>
        <taxon>Ditylenchus</taxon>
    </lineage>
</organism>
<keyword evidence="2 5" id="KW-0812">Transmembrane</keyword>
<evidence type="ECO:0000256" key="2">
    <source>
        <dbReference type="ARBA" id="ARBA00022692"/>
    </source>
</evidence>
<evidence type="ECO:0000313" key="7">
    <source>
        <dbReference type="Proteomes" id="UP000887574"/>
    </source>
</evidence>
<dbReference type="Proteomes" id="UP000887574">
    <property type="component" value="Unplaced"/>
</dbReference>
<evidence type="ECO:0000256" key="5">
    <source>
        <dbReference type="SAM" id="Phobius"/>
    </source>
</evidence>
<evidence type="ECO:0000256" key="4">
    <source>
        <dbReference type="ARBA" id="ARBA00023136"/>
    </source>
</evidence>
<feature type="transmembrane region" description="Helical" evidence="5">
    <location>
        <begin position="108"/>
        <end position="133"/>
    </location>
</feature>
<evidence type="ECO:0000259" key="6">
    <source>
        <dbReference type="Pfam" id="PF07782"/>
    </source>
</evidence>
<dbReference type="GO" id="GO:0016020">
    <property type="term" value="C:membrane"/>
    <property type="evidence" value="ECO:0007669"/>
    <property type="project" value="UniProtKB-SubCell"/>
</dbReference>
<evidence type="ECO:0000313" key="8">
    <source>
        <dbReference type="WBParaSite" id="jg982.1"/>
    </source>
</evidence>
<sequence length="352" mass="41535">MFLFLVRLDSGKLHKGCAENFFEALCEPINLLKHICQATRILELQCEWPKMMKDQIEEGGKSVKDSIDSMELNVNHSFSLEQKLNFRAEEFRHQLKQEIAGFEKFIDVIVIILDICMLPIMLLPFIWAGIYIAKFNRNSKSDNYYIDKSIEETDERRKALGLSSLLPLTKTEKKKYVRWFNMRIVEQEKLSLTISLAFTVFSMVIPLTFILADICTYKILHLGYEFFHSEMTRLPKPNIYRLKVTGDGFLSELLSNLLNTFEPLNSDTERRDALWRECFLEPTPPDYWLFVIMLLLFFICIVLCLLQVFAKRLKHRIASYYFPDRKRTRSIHLYTLLLEGRDKTVLQQLEKK</sequence>
<keyword evidence="4 5" id="KW-0472">Membrane</keyword>
<evidence type="ECO:0000256" key="1">
    <source>
        <dbReference type="ARBA" id="ARBA00004141"/>
    </source>
</evidence>
<dbReference type="InterPro" id="IPR051856">
    <property type="entry name" value="CSR-E3_Ligase_Protein"/>
</dbReference>
<reference evidence="8" key="1">
    <citation type="submission" date="2022-11" db="UniProtKB">
        <authorList>
            <consortium name="WormBaseParasite"/>
        </authorList>
    </citation>
    <scope>IDENTIFICATION</scope>
</reference>
<keyword evidence="7" id="KW-1185">Reference proteome</keyword>
<dbReference type="AlphaFoldDB" id="A0A915EU22"/>
<dbReference type="PANTHER" id="PTHR21041:SF9">
    <property type="entry name" value="DENDRITIC CELL-SPECIFIC TRANSMEMBRANE PROTEIN-LIKE DOMAIN-CONTAINING PROTEIN"/>
    <property type="match status" value="1"/>
</dbReference>